<protein>
    <submittedName>
        <fullName evidence="2">Uncharacterized protein</fullName>
    </submittedName>
</protein>
<dbReference type="AlphaFoldDB" id="A0A1H6U4G0"/>
<evidence type="ECO:0000313" key="3">
    <source>
        <dbReference type="Proteomes" id="UP000198564"/>
    </source>
</evidence>
<dbReference type="RefSeq" id="WP_177170536.1">
    <property type="nucleotide sequence ID" value="NZ_FNYW01000027.1"/>
</dbReference>
<evidence type="ECO:0000313" key="2">
    <source>
        <dbReference type="EMBL" id="SEI87248.1"/>
    </source>
</evidence>
<name>A0A1H6U4G0_9LACT</name>
<feature type="transmembrane region" description="Helical" evidence="1">
    <location>
        <begin position="20"/>
        <end position="38"/>
    </location>
</feature>
<organism evidence="2 3">
    <name type="scientific">Alkalibacterium gilvum</name>
    <dbReference type="NCBI Taxonomy" id="1130080"/>
    <lineage>
        <taxon>Bacteria</taxon>
        <taxon>Bacillati</taxon>
        <taxon>Bacillota</taxon>
        <taxon>Bacilli</taxon>
        <taxon>Lactobacillales</taxon>
        <taxon>Carnobacteriaceae</taxon>
        <taxon>Alkalibacterium</taxon>
    </lineage>
</organism>
<sequence>FYVITAFFFLDTAIQDYRSLITAALLIPFVFKTLIFIVKTLDKLFTWFENRAEKKQMKLKRKENEVNRFYD</sequence>
<dbReference type="EMBL" id="FNYW01000027">
    <property type="protein sequence ID" value="SEI87248.1"/>
    <property type="molecule type" value="Genomic_DNA"/>
</dbReference>
<dbReference type="STRING" id="1130080.SAMN04488113_12732"/>
<dbReference type="Proteomes" id="UP000198564">
    <property type="component" value="Unassembled WGS sequence"/>
</dbReference>
<proteinExistence type="predicted"/>
<keyword evidence="1" id="KW-0812">Transmembrane</keyword>
<evidence type="ECO:0000256" key="1">
    <source>
        <dbReference type="SAM" id="Phobius"/>
    </source>
</evidence>
<accession>A0A1H6U4G0</accession>
<reference evidence="3" key="1">
    <citation type="submission" date="2016-10" db="EMBL/GenBank/DDBJ databases">
        <authorList>
            <person name="Varghese N."/>
            <person name="Submissions S."/>
        </authorList>
    </citation>
    <scope>NUCLEOTIDE SEQUENCE [LARGE SCALE GENOMIC DNA]</scope>
    <source>
        <strain evidence="3">DSM 25751</strain>
    </source>
</reference>
<keyword evidence="3" id="KW-1185">Reference proteome</keyword>
<keyword evidence="1" id="KW-1133">Transmembrane helix</keyword>
<gene>
    <name evidence="2" type="ORF">SAMN04488113_12732</name>
</gene>
<feature type="non-terminal residue" evidence="2">
    <location>
        <position position="1"/>
    </location>
</feature>
<keyword evidence="1" id="KW-0472">Membrane</keyword>